<dbReference type="Ensembl" id="ENSNGAT00000011487.1">
    <property type="protein sequence ID" value="ENSNGAP00000006416.1"/>
    <property type="gene ID" value="ENSNGAG00000009568.1"/>
</dbReference>
<evidence type="ECO:0000256" key="11">
    <source>
        <dbReference type="ARBA" id="ARBA00023130"/>
    </source>
</evidence>
<dbReference type="InterPro" id="IPR051379">
    <property type="entry name" value="C-type_Lectin_Receptor_IMM"/>
</dbReference>
<keyword evidence="8" id="KW-0391">Immunity</keyword>
<dbReference type="GO" id="GO:0002250">
    <property type="term" value="P:adaptive immune response"/>
    <property type="evidence" value="ECO:0007669"/>
    <property type="project" value="UniProtKB-KW"/>
</dbReference>
<evidence type="ECO:0000256" key="5">
    <source>
        <dbReference type="ARBA" id="ARBA00022723"/>
    </source>
</evidence>
<keyword evidence="12 15" id="KW-0472">Membrane</keyword>
<dbReference type="SMART" id="SM00034">
    <property type="entry name" value="CLECT"/>
    <property type="match status" value="1"/>
</dbReference>
<organism evidence="17 18">
    <name type="scientific">Nannospalax galili</name>
    <name type="common">Northern Israeli blind subterranean mole rat</name>
    <name type="synonym">Spalax galili</name>
    <dbReference type="NCBI Taxonomy" id="1026970"/>
    <lineage>
        <taxon>Eukaryota</taxon>
        <taxon>Metazoa</taxon>
        <taxon>Chordata</taxon>
        <taxon>Craniata</taxon>
        <taxon>Vertebrata</taxon>
        <taxon>Euteleostomi</taxon>
        <taxon>Mammalia</taxon>
        <taxon>Eutheria</taxon>
        <taxon>Euarchontoglires</taxon>
        <taxon>Glires</taxon>
        <taxon>Rodentia</taxon>
        <taxon>Myomorpha</taxon>
        <taxon>Muroidea</taxon>
        <taxon>Spalacidae</taxon>
        <taxon>Spalacinae</taxon>
        <taxon>Nannospalax</taxon>
    </lineage>
</organism>
<dbReference type="OrthoDB" id="2142683at2759"/>
<keyword evidence="18" id="KW-1185">Reference proteome</keyword>
<dbReference type="InterPro" id="IPR016186">
    <property type="entry name" value="C-type_lectin-like/link_sf"/>
</dbReference>
<evidence type="ECO:0000256" key="1">
    <source>
        <dbReference type="ARBA" id="ARBA00004401"/>
    </source>
</evidence>
<dbReference type="InterPro" id="IPR016187">
    <property type="entry name" value="CTDL_fold"/>
</dbReference>
<feature type="transmembrane region" description="Helical" evidence="15">
    <location>
        <begin position="42"/>
        <end position="69"/>
    </location>
</feature>
<keyword evidence="14" id="KW-0325">Glycoprotein</keyword>
<dbReference type="InterPro" id="IPR001304">
    <property type="entry name" value="C-type_lectin-like"/>
</dbReference>
<dbReference type="Gene3D" id="3.10.100.10">
    <property type="entry name" value="Mannose-Binding Protein A, subunit A"/>
    <property type="match status" value="1"/>
</dbReference>
<keyword evidence="13" id="KW-1015">Disulfide bond</keyword>
<dbReference type="GO" id="GO:0045087">
    <property type="term" value="P:innate immune response"/>
    <property type="evidence" value="ECO:0007669"/>
    <property type="project" value="UniProtKB-KW"/>
</dbReference>
<dbReference type="InterPro" id="IPR033989">
    <property type="entry name" value="CD209-like_CTLD"/>
</dbReference>
<dbReference type="PROSITE" id="PS50041">
    <property type="entry name" value="C_TYPE_LECTIN_2"/>
    <property type="match status" value="1"/>
</dbReference>
<keyword evidence="3" id="KW-0399">Innate immunity</keyword>
<dbReference type="GeneTree" id="ENSGT00940000158835"/>
<dbReference type="PANTHER" id="PTHR46746">
    <property type="entry name" value="KILLER CELL LECTIN-LIKE RECEPTOR SUBFAMILY F MEMBER 2"/>
    <property type="match status" value="1"/>
</dbReference>
<feature type="domain" description="C-type lectin" evidence="16">
    <location>
        <begin position="114"/>
        <end position="231"/>
    </location>
</feature>
<dbReference type="PANTHER" id="PTHR46746:SF9">
    <property type="entry name" value="CD209 ANTIGEN-LIKE PROTEIN C-LIKE"/>
    <property type="match status" value="1"/>
</dbReference>
<keyword evidence="11" id="KW-1064">Adaptive immunity</keyword>
<keyword evidence="5" id="KW-0479">Metal-binding</keyword>
<evidence type="ECO:0000259" key="16">
    <source>
        <dbReference type="PROSITE" id="PS50041"/>
    </source>
</evidence>
<dbReference type="FunFam" id="3.10.100.10:FF:000024">
    <property type="entry name" value="C-type lectin domain family 4 member A"/>
    <property type="match status" value="1"/>
</dbReference>
<reference evidence="17" key="2">
    <citation type="submission" date="2025-09" db="UniProtKB">
        <authorList>
            <consortium name="Ensembl"/>
        </authorList>
    </citation>
    <scope>IDENTIFICATION</scope>
</reference>
<evidence type="ECO:0000256" key="3">
    <source>
        <dbReference type="ARBA" id="ARBA00022588"/>
    </source>
</evidence>
<evidence type="ECO:0000313" key="18">
    <source>
        <dbReference type="Proteomes" id="UP000694381"/>
    </source>
</evidence>
<evidence type="ECO:0000256" key="15">
    <source>
        <dbReference type="SAM" id="Phobius"/>
    </source>
</evidence>
<dbReference type="GO" id="GO:0030246">
    <property type="term" value="F:carbohydrate binding"/>
    <property type="evidence" value="ECO:0007669"/>
    <property type="project" value="UniProtKB-KW"/>
</dbReference>
<evidence type="ECO:0000313" key="17">
    <source>
        <dbReference type="Ensembl" id="ENSNGAP00000006416.1"/>
    </source>
</evidence>
<dbReference type="Proteomes" id="UP000694381">
    <property type="component" value="Unassembled WGS sequence"/>
</dbReference>
<keyword evidence="2" id="KW-1003">Cell membrane</keyword>
<protein>
    <submittedName>
        <fullName evidence="17">C-type lectin domain family 4 member A-like</fullName>
    </submittedName>
</protein>
<keyword evidence="7" id="KW-0106">Calcium</keyword>
<reference evidence="17" key="1">
    <citation type="submission" date="2025-08" db="UniProtKB">
        <authorList>
            <consortium name="Ensembl"/>
        </authorList>
    </citation>
    <scope>IDENTIFICATION</scope>
</reference>
<evidence type="ECO:0000256" key="4">
    <source>
        <dbReference type="ARBA" id="ARBA00022692"/>
    </source>
</evidence>
<dbReference type="RefSeq" id="XP_008823558.1">
    <property type="nucleotide sequence ID" value="XM_008825336.3"/>
</dbReference>
<dbReference type="CDD" id="cd03590">
    <property type="entry name" value="CLECT_DC-SIGN_like"/>
    <property type="match status" value="1"/>
</dbReference>
<dbReference type="OMA" id="HTALECM"/>
<dbReference type="Pfam" id="PF00059">
    <property type="entry name" value="Lectin_C"/>
    <property type="match status" value="1"/>
</dbReference>
<evidence type="ECO:0000256" key="10">
    <source>
        <dbReference type="ARBA" id="ARBA00022989"/>
    </source>
</evidence>
<dbReference type="KEGG" id="ngi:103727477"/>
<keyword evidence="10 15" id="KW-1133">Transmembrane helix</keyword>
<evidence type="ECO:0000256" key="14">
    <source>
        <dbReference type="ARBA" id="ARBA00023180"/>
    </source>
</evidence>
<accession>A0A8C6QR87</accession>
<keyword evidence="9" id="KW-0735">Signal-anchor</keyword>
<evidence type="ECO:0000256" key="6">
    <source>
        <dbReference type="ARBA" id="ARBA00022734"/>
    </source>
</evidence>
<evidence type="ECO:0000256" key="9">
    <source>
        <dbReference type="ARBA" id="ARBA00022968"/>
    </source>
</evidence>
<proteinExistence type="predicted"/>
<dbReference type="GO" id="GO:0046872">
    <property type="term" value="F:metal ion binding"/>
    <property type="evidence" value="ECO:0007669"/>
    <property type="project" value="UniProtKB-KW"/>
</dbReference>
<evidence type="ECO:0000256" key="7">
    <source>
        <dbReference type="ARBA" id="ARBA00022837"/>
    </source>
</evidence>
<dbReference type="SUPFAM" id="SSF56436">
    <property type="entry name" value="C-type lectin-like"/>
    <property type="match status" value="1"/>
</dbReference>
<evidence type="ECO:0000256" key="13">
    <source>
        <dbReference type="ARBA" id="ARBA00023157"/>
    </source>
</evidence>
<gene>
    <name evidence="17" type="primary">LOC103727477</name>
</gene>
<sequence length="237" mass="27243">MASEITYAEVRFQNESKSSSTYSDSRAASKVKSTPHSNNPGFLGLLFVSLLILFLLLAIVFFVAFIIFFQKYSQLLEGKNSIKEMNHTELNCIKNHLPGEDKVWSCCPEEWKPFSSDCYFISTDSNSWHESKDKCSKMGAHLLVIRSKEEQDFIIRNLDTRAAYYVGLSDPKGQGQWQWVDQTPYNQSATFWHSGEPNGVNEHCVVINNPYGSRWGWNDVLCNQHQRSICQMKKTYL</sequence>
<evidence type="ECO:0000256" key="12">
    <source>
        <dbReference type="ARBA" id="ARBA00023136"/>
    </source>
</evidence>
<evidence type="ECO:0000256" key="8">
    <source>
        <dbReference type="ARBA" id="ARBA00022859"/>
    </source>
</evidence>
<dbReference type="GO" id="GO:0005886">
    <property type="term" value="C:plasma membrane"/>
    <property type="evidence" value="ECO:0007669"/>
    <property type="project" value="UniProtKB-SubCell"/>
</dbReference>
<dbReference type="GeneID" id="103727477"/>
<evidence type="ECO:0000256" key="2">
    <source>
        <dbReference type="ARBA" id="ARBA00022475"/>
    </source>
</evidence>
<keyword evidence="4 15" id="KW-0812">Transmembrane</keyword>
<keyword evidence="6" id="KW-0430">Lectin</keyword>
<dbReference type="AlphaFoldDB" id="A0A8C6QR87"/>
<name>A0A8C6QR87_NANGA</name>
<comment type="subcellular location">
    <subcellularLocation>
        <location evidence="1">Cell membrane</location>
        <topology evidence="1">Single-pass type II membrane protein</topology>
    </subcellularLocation>
</comment>